<gene>
    <name evidence="6 8" type="primary">nusB</name>
    <name evidence="8" type="ORF">EYB31_09760</name>
</gene>
<dbReference type="GO" id="GO:0006353">
    <property type="term" value="P:DNA-templated transcription termination"/>
    <property type="evidence" value="ECO:0007669"/>
    <property type="project" value="UniProtKB-UniRule"/>
</dbReference>
<dbReference type="Pfam" id="PF01029">
    <property type="entry name" value="NusB"/>
    <property type="match status" value="1"/>
</dbReference>
<evidence type="ECO:0000256" key="6">
    <source>
        <dbReference type="HAMAP-Rule" id="MF_00073"/>
    </source>
</evidence>
<keyword evidence="4 6" id="KW-0805">Transcription regulation</keyword>
<keyword evidence="2 6" id="KW-0889">Transcription antitermination</keyword>
<dbReference type="SUPFAM" id="SSF48013">
    <property type="entry name" value="NusB-like"/>
    <property type="match status" value="1"/>
</dbReference>
<keyword evidence="9" id="KW-1185">Reference proteome</keyword>
<protein>
    <recommendedName>
        <fullName evidence="6">Transcription antitermination protein NusB</fullName>
    </recommendedName>
    <alternativeName>
        <fullName evidence="6">Antitermination factor NusB</fullName>
    </alternativeName>
</protein>
<evidence type="ECO:0000256" key="3">
    <source>
        <dbReference type="ARBA" id="ARBA00022884"/>
    </source>
</evidence>
<dbReference type="PANTHER" id="PTHR11078:SF3">
    <property type="entry name" value="ANTITERMINATION NUSB DOMAIN-CONTAINING PROTEIN"/>
    <property type="match status" value="1"/>
</dbReference>
<name>A0A4Q9DVP9_9BACL</name>
<comment type="caution">
    <text evidence="8">The sequence shown here is derived from an EMBL/GenBank/DDBJ whole genome shotgun (WGS) entry which is preliminary data.</text>
</comment>
<dbReference type="InterPro" id="IPR011605">
    <property type="entry name" value="NusB_fam"/>
</dbReference>
<dbReference type="HAMAP" id="MF_00073">
    <property type="entry name" value="NusB"/>
    <property type="match status" value="1"/>
</dbReference>
<dbReference type="Proteomes" id="UP000293142">
    <property type="component" value="Unassembled WGS sequence"/>
</dbReference>
<dbReference type="CDD" id="cd00619">
    <property type="entry name" value="Terminator_NusB"/>
    <property type="match status" value="1"/>
</dbReference>
<dbReference type="InterPro" id="IPR006027">
    <property type="entry name" value="NusB_RsmB_TIM44"/>
</dbReference>
<dbReference type="PANTHER" id="PTHR11078">
    <property type="entry name" value="N UTILIZATION SUBSTANCE PROTEIN B-RELATED"/>
    <property type="match status" value="1"/>
</dbReference>
<evidence type="ECO:0000256" key="4">
    <source>
        <dbReference type="ARBA" id="ARBA00023015"/>
    </source>
</evidence>
<dbReference type="EMBL" id="SIRE01000006">
    <property type="protein sequence ID" value="TBL79873.1"/>
    <property type="molecule type" value="Genomic_DNA"/>
</dbReference>
<dbReference type="RefSeq" id="WP_131013119.1">
    <property type="nucleotide sequence ID" value="NZ_SIRE01000006.1"/>
</dbReference>
<evidence type="ECO:0000259" key="7">
    <source>
        <dbReference type="Pfam" id="PF01029"/>
    </source>
</evidence>
<reference evidence="8 9" key="1">
    <citation type="submission" date="2019-02" db="EMBL/GenBank/DDBJ databases">
        <title>Paenibacillus sp. nov., isolated from surface-sterilized tissue of Thalictrum simplex L.</title>
        <authorList>
            <person name="Tuo L."/>
        </authorList>
    </citation>
    <scope>NUCLEOTIDE SEQUENCE [LARGE SCALE GENOMIC DNA]</scope>
    <source>
        <strain evidence="8 9">N2SHLJ1</strain>
    </source>
</reference>
<proteinExistence type="inferred from homology"/>
<dbReference type="GO" id="GO:0003723">
    <property type="term" value="F:RNA binding"/>
    <property type="evidence" value="ECO:0007669"/>
    <property type="project" value="UniProtKB-UniRule"/>
</dbReference>
<dbReference type="Gene3D" id="1.10.940.10">
    <property type="entry name" value="NusB-like"/>
    <property type="match status" value="1"/>
</dbReference>
<accession>A0A4Q9DVP9</accession>
<sequence>MKRRVARELALQVLYQMEMNEVDSHEAIRIAVEEAENDNEANLDVTAEKISPQYIKELVEGTRQHILTIDELLLEYLKGWQPERLSRVDRQVLRLAVYEMVYRSDVPPKVVVNEAIDLAKHFGTEESGKFVNGVLGKIIKELESIKTNMLQQHEQ</sequence>
<dbReference type="InterPro" id="IPR035926">
    <property type="entry name" value="NusB-like_sf"/>
</dbReference>
<organism evidence="8 9">
    <name type="scientific">Paenibacillus thalictri</name>
    <dbReference type="NCBI Taxonomy" id="2527873"/>
    <lineage>
        <taxon>Bacteria</taxon>
        <taxon>Bacillati</taxon>
        <taxon>Bacillota</taxon>
        <taxon>Bacilli</taxon>
        <taxon>Bacillales</taxon>
        <taxon>Paenibacillaceae</taxon>
        <taxon>Paenibacillus</taxon>
    </lineage>
</organism>
<evidence type="ECO:0000313" key="8">
    <source>
        <dbReference type="EMBL" id="TBL79873.1"/>
    </source>
</evidence>
<feature type="domain" description="NusB/RsmB/TIM44" evidence="7">
    <location>
        <begin position="5"/>
        <end position="140"/>
    </location>
</feature>
<evidence type="ECO:0000256" key="1">
    <source>
        <dbReference type="ARBA" id="ARBA00005952"/>
    </source>
</evidence>
<evidence type="ECO:0000313" key="9">
    <source>
        <dbReference type="Proteomes" id="UP000293142"/>
    </source>
</evidence>
<evidence type="ECO:0000256" key="2">
    <source>
        <dbReference type="ARBA" id="ARBA00022814"/>
    </source>
</evidence>
<keyword evidence="5 6" id="KW-0804">Transcription</keyword>
<dbReference type="GO" id="GO:0005829">
    <property type="term" value="C:cytosol"/>
    <property type="evidence" value="ECO:0007669"/>
    <property type="project" value="TreeGrafter"/>
</dbReference>
<comment type="function">
    <text evidence="6">Involved in transcription antitermination. Required for transcription of ribosomal RNA (rRNA) genes. Binds specifically to the boxA antiterminator sequence of the ribosomal RNA (rrn) operons.</text>
</comment>
<evidence type="ECO:0000256" key="5">
    <source>
        <dbReference type="ARBA" id="ARBA00023163"/>
    </source>
</evidence>
<comment type="similarity">
    <text evidence="1 6">Belongs to the NusB family.</text>
</comment>
<keyword evidence="3 6" id="KW-0694">RNA-binding</keyword>
<dbReference type="AlphaFoldDB" id="A0A4Q9DVP9"/>
<dbReference type="NCBIfam" id="TIGR01951">
    <property type="entry name" value="nusB"/>
    <property type="match status" value="1"/>
</dbReference>
<dbReference type="GO" id="GO:0031564">
    <property type="term" value="P:transcription antitermination"/>
    <property type="evidence" value="ECO:0007669"/>
    <property type="project" value="UniProtKB-KW"/>
</dbReference>
<dbReference type="OrthoDB" id="9811381at2"/>